<dbReference type="GO" id="GO:0005801">
    <property type="term" value="C:cis-Golgi network"/>
    <property type="evidence" value="ECO:0007669"/>
    <property type="project" value="TreeGrafter"/>
</dbReference>
<reference evidence="2 3" key="1">
    <citation type="journal article" date="2016" name="Mol. Biol. Evol.">
        <title>Comparative Genomics of Early-Diverging Mushroom-Forming Fungi Provides Insights into the Origins of Lignocellulose Decay Capabilities.</title>
        <authorList>
            <person name="Nagy L.G."/>
            <person name="Riley R."/>
            <person name="Tritt A."/>
            <person name="Adam C."/>
            <person name="Daum C."/>
            <person name="Floudas D."/>
            <person name="Sun H."/>
            <person name="Yadav J.S."/>
            <person name="Pangilinan J."/>
            <person name="Larsson K.H."/>
            <person name="Matsuura K."/>
            <person name="Barry K."/>
            <person name="Labutti K."/>
            <person name="Kuo R."/>
            <person name="Ohm R.A."/>
            <person name="Bhattacharya S.S."/>
            <person name="Shirouzu T."/>
            <person name="Yoshinaga Y."/>
            <person name="Martin F.M."/>
            <person name="Grigoriev I.V."/>
            <person name="Hibbett D.S."/>
        </authorList>
    </citation>
    <scope>NUCLEOTIDE SEQUENCE [LARGE SCALE GENOMIC DNA]</scope>
    <source>
        <strain evidence="2 3">HHB10207 ss-3</strain>
    </source>
</reference>
<proteinExistence type="inferred from homology"/>
<dbReference type="Gene3D" id="3.30.1380.20">
    <property type="entry name" value="Trafficking protein particle complex subunit 3"/>
    <property type="match status" value="1"/>
</dbReference>
<dbReference type="Proteomes" id="UP000076798">
    <property type="component" value="Unassembled WGS sequence"/>
</dbReference>
<evidence type="ECO:0000256" key="1">
    <source>
        <dbReference type="ARBA" id="ARBA00006218"/>
    </source>
</evidence>
<dbReference type="STRING" id="1314776.A0A166HLT4"/>
<protein>
    <submittedName>
        <fullName evidence="2">TRAPP complex subunit trs33</fullName>
    </submittedName>
</protein>
<dbReference type="SUPFAM" id="SSF111126">
    <property type="entry name" value="Ligand-binding domain in the NO signalling and Golgi transport"/>
    <property type="match status" value="1"/>
</dbReference>
<dbReference type="EMBL" id="KV428011">
    <property type="protein sequence ID" value="KZT42855.1"/>
    <property type="molecule type" value="Genomic_DNA"/>
</dbReference>
<organism evidence="2 3">
    <name type="scientific">Sistotremastrum suecicum HHB10207 ss-3</name>
    <dbReference type="NCBI Taxonomy" id="1314776"/>
    <lineage>
        <taxon>Eukaryota</taxon>
        <taxon>Fungi</taxon>
        <taxon>Dikarya</taxon>
        <taxon>Basidiomycota</taxon>
        <taxon>Agaricomycotina</taxon>
        <taxon>Agaricomycetes</taxon>
        <taxon>Sistotremastrales</taxon>
        <taxon>Sistotremastraceae</taxon>
        <taxon>Sistotremastrum</taxon>
    </lineage>
</organism>
<evidence type="ECO:0000313" key="3">
    <source>
        <dbReference type="Proteomes" id="UP000076798"/>
    </source>
</evidence>
<accession>A0A166HLT4</accession>
<dbReference type="InterPro" id="IPR024096">
    <property type="entry name" value="NO_sig/Golgi_transp_ligand-bd"/>
</dbReference>
<dbReference type="PANTHER" id="PTHR12817:SF0">
    <property type="entry name" value="GEO08327P1"/>
    <property type="match status" value="1"/>
</dbReference>
<gene>
    <name evidence="2" type="ORF">SISSUDRAFT_1125413</name>
</gene>
<evidence type="ECO:0000313" key="2">
    <source>
        <dbReference type="EMBL" id="KZT42855.1"/>
    </source>
</evidence>
<dbReference type="AlphaFoldDB" id="A0A166HLT4"/>
<dbReference type="GO" id="GO:0005802">
    <property type="term" value="C:trans-Golgi network"/>
    <property type="evidence" value="ECO:0007669"/>
    <property type="project" value="TreeGrafter"/>
</dbReference>
<sequence>MNRDSLQTPRGLAPWAASSTSLASPSELFQLAEPTAHQIDGVVMDYFLIELVETMRASTEVAIKRRKDAEQEMINAGLLPASASSSFGGKGKRDTRDSIMSGGGKIVETEEQEGLRKRLETVGVHVGSNLAEKLSRDKPRFTDTLDSVKFICKDVWTACWEKQVDNLRTNHRGVYVLQDNSFRPIARLSSWDGQREALQHAAVYVAFSAGLIRGVLQRLGINATVTTEIPQLPQCIFQVKLTKGH</sequence>
<dbReference type="InterPro" id="IPR037992">
    <property type="entry name" value="TRAPPC6/Trs33"/>
</dbReference>
<name>A0A166HLT4_9AGAM</name>
<dbReference type="Pfam" id="PF04051">
    <property type="entry name" value="TRAPP"/>
    <property type="match status" value="1"/>
</dbReference>
<keyword evidence="3" id="KW-1185">Reference proteome</keyword>
<dbReference type="OrthoDB" id="941624at2759"/>
<dbReference type="PANTHER" id="PTHR12817">
    <property type="entry name" value="TRAFFICKING PROTEIN PARTICLE COMPLEX SUBUNIT 6B"/>
    <property type="match status" value="1"/>
</dbReference>
<dbReference type="CDD" id="cd14944">
    <property type="entry name" value="TRAPPC6A_Trs33"/>
    <property type="match status" value="1"/>
</dbReference>
<dbReference type="InterPro" id="IPR007194">
    <property type="entry name" value="TRAPP_component"/>
</dbReference>
<dbReference type="GO" id="GO:0006888">
    <property type="term" value="P:endoplasmic reticulum to Golgi vesicle-mediated transport"/>
    <property type="evidence" value="ECO:0007669"/>
    <property type="project" value="TreeGrafter"/>
</dbReference>
<comment type="similarity">
    <text evidence="1">Belongs to the TRAPP small subunits family. BET3 subfamily.</text>
</comment>
<dbReference type="GO" id="GO:0030008">
    <property type="term" value="C:TRAPP complex"/>
    <property type="evidence" value="ECO:0007669"/>
    <property type="project" value="TreeGrafter"/>
</dbReference>